<dbReference type="AlphaFoldDB" id="A0A0K9NIU9"/>
<dbReference type="GO" id="GO:0005576">
    <property type="term" value="C:extracellular region"/>
    <property type="evidence" value="ECO:0007669"/>
    <property type="project" value="UniProtKB-SubCell"/>
</dbReference>
<dbReference type="OrthoDB" id="1731016at2759"/>
<keyword evidence="8" id="KW-0675">Receptor</keyword>
<dbReference type="PANTHER" id="PTHR32411:SF43">
    <property type="entry name" value="CYSTEINE-RICH REPEAT SECRETORY PROTEIN 38"/>
    <property type="match status" value="1"/>
</dbReference>
<evidence type="ECO:0000256" key="4">
    <source>
        <dbReference type="ARBA" id="ARBA00022737"/>
    </source>
</evidence>
<proteinExistence type="inferred from homology"/>
<keyword evidence="8" id="KW-0418">Kinase</keyword>
<dbReference type="STRING" id="29655.A0A0K9NIU9"/>
<dbReference type="EMBL" id="LFYR01002156">
    <property type="protein sequence ID" value="KMZ56553.1"/>
    <property type="molecule type" value="Genomic_DNA"/>
</dbReference>
<dbReference type="OMA" id="CIQNSIN"/>
<dbReference type="Pfam" id="PF01657">
    <property type="entry name" value="Stress-antifung"/>
    <property type="match status" value="1"/>
</dbReference>
<keyword evidence="2" id="KW-0964">Secreted</keyword>
<organism evidence="8 9">
    <name type="scientific">Zostera marina</name>
    <name type="common">Eelgrass</name>
    <dbReference type="NCBI Taxonomy" id="29655"/>
    <lineage>
        <taxon>Eukaryota</taxon>
        <taxon>Viridiplantae</taxon>
        <taxon>Streptophyta</taxon>
        <taxon>Embryophyta</taxon>
        <taxon>Tracheophyta</taxon>
        <taxon>Spermatophyta</taxon>
        <taxon>Magnoliopsida</taxon>
        <taxon>Liliopsida</taxon>
        <taxon>Zosteraceae</taxon>
        <taxon>Zostera</taxon>
    </lineage>
</organism>
<evidence type="ECO:0000256" key="6">
    <source>
        <dbReference type="SAM" id="SignalP"/>
    </source>
</evidence>
<feature type="chain" id="PRO_5005526862" evidence="6">
    <location>
        <begin position="20"/>
        <end position="182"/>
    </location>
</feature>
<dbReference type="PANTHER" id="PTHR32411">
    <property type="entry name" value="CYSTEINE-RICH REPEAT SECRETORY PROTEIN 38-RELATED"/>
    <property type="match status" value="1"/>
</dbReference>
<accession>A0A0K9NIU9</accession>
<keyword evidence="3 6" id="KW-0732">Signal</keyword>
<feature type="domain" description="Gnk2-homologous" evidence="7">
    <location>
        <begin position="19"/>
        <end position="123"/>
    </location>
</feature>
<evidence type="ECO:0000256" key="3">
    <source>
        <dbReference type="ARBA" id="ARBA00022729"/>
    </source>
</evidence>
<dbReference type="InterPro" id="IPR050581">
    <property type="entry name" value="CRR_secretory_protein"/>
</dbReference>
<dbReference type="InterPro" id="IPR038408">
    <property type="entry name" value="GNK2_sf"/>
</dbReference>
<evidence type="ECO:0000256" key="2">
    <source>
        <dbReference type="ARBA" id="ARBA00022525"/>
    </source>
</evidence>
<dbReference type="InterPro" id="IPR002902">
    <property type="entry name" value="GNK2"/>
</dbReference>
<comment type="caution">
    <text evidence="8">The sequence shown here is derived from an EMBL/GenBank/DDBJ whole genome shotgun (WGS) entry which is preliminary data.</text>
</comment>
<keyword evidence="8" id="KW-0808">Transferase</keyword>
<evidence type="ECO:0000313" key="8">
    <source>
        <dbReference type="EMBL" id="KMZ56553.1"/>
    </source>
</evidence>
<keyword evidence="4" id="KW-0677">Repeat</keyword>
<sequence>MNYVVFLFLFYNCFWLIAGDRLIICSDSGNYTTNSTYHDNLKLALSSLSNSTPETGYFNVTKGKNGSNQVFGLAMCRGDLVLPKECSPCLTKAAREILTLCPNKKNASVMYDTCFLRYSSIDFFGVPMGFDSVFIINYVKNSSADLELFLGTRAKLLRNLMCSCDEWIILTSLILFWTNFYF</sequence>
<evidence type="ECO:0000313" key="9">
    <source>
        <dbReference type="Proteomes" id="UP000036987"/>
    </source>
</evidence>
<protein>
    <submittedName>
        <fullName evidence="8">Cysteine-rich receptor-like protein kinase 8</fullName>
    </submittedName>
</protein>
<keyword evidence="9" id="KW-1185">Reference proteome</keyword>
<reference evidence="9" key="1">
    <citation type="journal article" date="2016" name="Nature">
        <title>The genome of the seagrass Zostera marina reveals angiosperm adaptation to the sea.</title>
        <authorList>
            <person name="Olsen J.L."/>
            <person name="Rouze P."/>
            <person name="Verhelst B."/>
            <person name="Lin Y.-C."/>
            <person name="Bayer T."/>
            <person name="Collen J."/>
            <person name="Dattolo E."/>
            <person name="De Paoli E."/>
            <person name="Dittami S."/>
            <person name="Maumus F."/>
            <person name="Michel G."/>
            <person name="Kersting A."/>
            <person name="Lauritano C."/>
            <person name="Lohaus R."/>
            <person name="Toepel M."/>
            <person name="Tonon T."/>
            <person name="Vanneste K."/>
            <person name="Amirebrahimi M."/>
            <person name="Brakel J."/>
            <person name="Bostroem C."/>
            <person name="Chovatia M."/>
            <person name="Grimwood J."/>
            <person name="Jenkins J.W."/>
            <person name="Jueterbock A."/>
            <person name="Mraz A."/>
            <person name="Stam W.T."/>
            <person name="Tice H."/>
            <person name="Bornberg-Bauer E."/>
            <person name="Green P.J."/>
            <person name="Pearson G.A."/>
            <person name="Procaccini G."/>
            <person name="Duarte C.M."/>
            <person name="Schmutz J."/>
            <person name="Reusch T.B.H."/>
            <person name="Van de Peer Y."/>
        </authorList>
    </citation>
    <scope>NUCLEOTIDE SEQUENCE [LARGE SCALE GENOMIC DNA]</scope>
    <source>
        <strain evidence="9">cv. Finnish</strain>
    </source>
</reference>
<dbReference type="CDD" id="cd23509">
    <property type="entry name" value="Gnk2-like"/>
    <property type="match status" value="1"/>
</dbReference>
<dbReference type="PROSITE" id="PS51473">
    <property type="entry name" value="GNK2"/>
    <property type="match status" value="1"/>
</dbReference>
<dbReference type="Gene3D" id="3.30.430.20">
    <property type="entry name" value="Gnk2 domain, C-X8-C-X2-C motif"/>
    <property type="match status" value="1"/>
</dbReference>
<comment type="similarity">
    <text evidence="5">Belongs to the cysteine-rich repeat secretory protein family.</text>
</comment>
<name>A0A0K9NIU9_ZOSMR</name>
<comment type="subcellular location">
    <subcellularLocation>
        <location evidence="1">Secreted</location>
    </subcellularLocation>
</comment>
<dbReference type="Proteomes" id="UP000036987">
    <property type="component" value="Unassembled WGS sequence"/>
</dbReference>
<dbReference type="GO" id="GO:0016301">
    <property type="term" value="F:kinase activity"/>
    <property type="evidence" value="ECO:0007669"/>
    <property type="project" value="UniProtKB-KW"/>
</dbReference>
<evidence type="ECO:0000256" key="1">
    <source>
        <dbReference type="ARBA" id="ARBA00004613"/>
    </source>
</evidence>
<evidence type="ECO:0000259" key="7">
    <source>
        <dbReference type="PROSITE" id="PS51473"/>
    </source>
</evidence>
<feature type="signal peptide" evidence="6">
    <location>
        <begin position="1"/>
        <end position="19"/>
    </location>
</feature>
<gene>
    <name evidence="8" type="ORF">ZOSMA_93G00170</name>
</gene>
<evidence type="ECO:0000256" key="5">
    <source>
        <dbReference type="ARBA" id="ARBA00038515"/>
    </source>
</evidence>